<dbReference type="SMART" id="SM00119">
    <property type="entry name" value="HECTc"/>
    <property type="match status" value="1"/>
</dbReference>
<evidence type="ECO:0000256" key="2">
    <source>
        <dbReference type="ARBA" id="ARBA00012485"/>
    </source>
</evidence>
<proteinExistence type="inferred from homology"/>
<evidence type="ECO:0000256" key="4">
    <source>
        <dbReference type="ARBA" id="ARBA00022786"/>
    </source>
</evidence>
<dbReference type="FunFam" id="3.30.2160.10:FF:000002">
    <property type="entry name" value="Putative Ubiquitin-protein ligase E3C"/>
    <property type="match status" value="1"/>
</dbReference>
<dbReference type="Gene3D" id="3.30.2160.10">
    <property type="entry name" value="Hect, E3 ligase catalytic domain"/>
    <property type="match status" value="1"/>
</dbReference>
<dbReference type="InterPro" id="IPR035983">
    <property type="entry name" value="Hect_E3_ubiquitin_ligase"/>
</dbReference>
<evidence type="ECO:0000256" key="7">
    <source>
        <dbReference type="PROSITE-ProRule" id="PRU00104"/>
    </source>
</evidence>
<dbReference type="SUPFAM" id="SSF56204">
    <property type="entry name" value="Hect, E3 ligase catalytic domain"/>
    <property type="match status" value="1"/>
</dbReference>
<dbReference type="GO" id="GO:0061630">
    <property type="term" value="F:ubiquitin protein ligase activity"/>
    <property type="evidence" value="ECO:0007669"/>
    <property type="project" value="UniProtKB-EC"/>
</dbReference>
<protein>
    <recommendedName>
        <fullName evidence="2">HECT-type E3 ubiquitin transferase</fullName>
        <ecNumber evidence="2">2.3.2.26</ecNumber>
    </recommendedName>
</protein>
<dbReference type="EMBL" id="HBEW01003458">
    <property type="protein sequence ID" value="CAD8580546.1"/>
    <property type="molecule type" value="Transcribed_RNA"/>
</dbReference>
<gene>
    <name evidence="10" type="ORF">OMED0929_LOCUS2859</name>
</gene>
<reference evidence="10" key="1">
    <citation type="submission" date="2021-01" db="EMBL/GenBank/DDBJ databases">
        <authorList>
            <person name="Corre E."/>
            <person name="Pelletier E."/>
            <person name="Niang G."/>
            <person name="Scheremetjew M."/>
            <person name="Finn R."/>
            <person name="Kale V."/>
            <person name="Holt S."/>
            <person name="Cochrane G."/>
            <person name="Meng A."/>
            <person name="Brown T."/>
            <person name="Cohen L."/>
        </authorList>
    </citation>
    <scope>NUCLEOTIDE SEQUENCE</scope>
    <source>
        <strain evidence="10">Clade-D-RCC2572</strain>
    </source>
</reference>
<dbReference type="Pfam" id="PF00632">
    <property type="entry name" value="HECT"/>
    <property type="match status" value="1"/>
</dbReference>
<comment type="catalytic activity">
    <reaction evidence="1">
        <text>S-ubiquitinyl-[E2 ubiquitin-conjugating enzyme]-L-cysteine + [acceptor protein]-L-lysine = [E2 ubiquitin-conjugating enzyme]-L-cysteine + N(6)-ubiquitinyl-[acceptor protein]-L-lysine.</text>
        <dbReference type="EC" id="2.3.2.26"/>
    </reaction>
</comment>
<organism evidence="10">
    <name type="scientific">Ostreococcus mediterraneus</name>
    <dbReference type="NCBI Taxonomy" id="1486918"/>
    <lineage>
        <taxon>Eukaryota</taxon>
        <taxon>Viridiplantae</taxon>
        <taxon>Chlorophyta</taxon>
        <taxon>Mamiellophyceae</taxon>
        <taxon>Mamiellales</taxon>
        <taxon>Bathycoccaceae</taxon>
        <taxon>Ostreococcus</taxon>
    </lineage>
</organism>
<dbReference type="InterPro" id="IPR044611">
    <property type="entry name" value="E3A/B/C-like"/>
</dbReference>
<dbReference type="PANTHER" id="PTHR45700:SF6">
    <property type="entry name" value="E3 UBIQUITIN-PROTEIN LIGASE UPL6"/>
    <property type="match status" value="1"/>
</dbReference>
<evidence type="ECO:0000313" key="10">
    <source>
        <dbReference type="EMBL" id="CAD8580546.1"/>
    </source>
</evidence>
<dbReference type="EC" id="2.3.2.26" evidence="2"/>
<dbReference type="Gene3D" id="3.90.1750.10">
    <property type="entry name" value="Hect, E3 ligase catalytic domains"/>
    <property type="match status" value="1"/>
</dbReference>
<feature type="region of interest" description="Disordered" evidence="8">
    <location>
        <begin position="1"/>
        <end position="21"/>
    </location>
</feature>
<comment type="similarity">
    <text evidence="6">Belongs to the UPL family.</text>
</comment>
<evidence type="ECO:0000259" key="9">
    <source>
        <dbReference type="PROSITE" id="PS50237"/>
    </source>
</evidence>
<evidence type="ECO:0000256" key="6">
    <source>
        <dbReference type="ARBA" id="ARBA00061247"/>
    </source>
</evidence>
<name>A0A7S0KG47_9CHLO</name>
<dbReference type="GO" id="GO:0000209">
    <property type="term" value="P:protein polyubiquitination"/>
    <property type="evidence" value="ECO:0007669"/>
    <property type="project" value="InterPro"/>
</dbReference>
<evidence type="ECO:0000256" key="1">
    <source>
        <dbReference type="ARBA" id="ARBA00000885"/>
    </source>
</evidence>
<evidence type="ECO:0000256" key="5">
    <source>
        <dbReference type="ARBA" id="ARBA00057703"/>
    </source>
</evidence>
<keyword evidence="3" id="KW-0808">Transferase</keyword>
<evidence type="ECO:0000256" key="3">
    <source>
        <dbReference type="ARBA" id="ARBA00022679"/>
    </source>
</evidence>
<comment type="function">
    <text evidence="5">Probable E3 ubiquitin-protein ligase which mediates ubiquitination and subsequent proteasomal degradation of target proteins.</text>
</comment>
<dbReference type="GO" id="GO:0006511">
    <property type="term" value="P:ubiquitin-dependent protein catabolic process"/>
    <property type="evidence" value="ECO:0007669"/>
    <property type="project" value="TreeGrafter"/>
</dbReference>
<feature type="domain" description="HECT" evidence="9">
    <location>
        <begin position="690"/>
        <end position="1038"/>
    </location>
</feature>
<dbReference type="InterPro" id="IPR000569">
    <property type="entry name" value="HECT_dom"/>
</dbReference>
<dbReference type="FunFam" id="3.30.2410.10:FF:000011">
    <property type="entry name" value="Putative Ubiquitin-protein ligase E3C"/>
    <property type="match status" value="1"/>
</dbReference>
<dbReference type="PANTHER" id="PTHR45700">
    <property type="entry name" value="UBIQUITIN-PROTEIN LIGASE E3C"/>
    <property type="match status" value="1"/>
</dbReference>
<evidence type="ECO:0000256" key="8">
    <source>
        <dbReference type="SAM" id="MobiDB-lite"/>
    </source>
</evidence>
<feature type="active site" description="Glycyl thioester intermediate" evidence="7">
    <location>
        <position position="1006"/>
    </location>
</feature>
<sequence>MLFDGSTTRKRQISLGGRKAADANQSSSEIIARAREERAQRQYARDLKAAAERAQSFARRGSEVKRAKEGTRHAWISRYGDEGVHGNVRDWRYVAEFVFFADSARDWLACARVCEKLLEGGVETASALIARIAVDGTNDALSARRAILRLSKLARVILASMRSARGVREDAGGETTGRRRGALTSASSRAVHVMSAAILALTIDDARMGLGQVIAEALCEEDSVANLRGILMDFDDEEDAENSSLRATMRVLCERMSKCGNSQALGWMLATRPQVWKIFGDERTYQSTRELWSFVLTEVATRSDLRGDKNVKGLHAVDFALDNILYPMKHYIESSSIQVGRAFVIAVTKLLTSEYLSAYLFTANAASLYDDDDGDEADAIEVDDDDYEGLKSSMSRLWAVRREGRRAKPVPADVNMKMVSESPTFAHLRELFSANMCFSRLVDNVLPVNDVSACIESSPIFCEFVVACDTVLKGMERDTLLRTLAFGTNCLNRLWTGLTRTCDVSDRSYRRNICVFAKIYHLYTMISDDEEFYRLKNPLNMQETGQLVAMLRDVLWQLLWTERGPDGTCYQNLSAADEYADAETWYACSTTLAHLHDRNGRQQFTDPMEFHVLRDNIDIMSLLQEAKESKSRASTLLSAAPCLVPFEVRVHTFMDARKRDRQTSGVGYAGIRVRRGNLLEDGMNALSAKLTESLEGIIRVQFVNEQGLDEAGVDGGGLFKDFLNDLITEAFDPKFGLFVETPERTLYPNPASEIHAGAKHLQYFYFLGAILGKAAYEGILLDVPLAGFFLAALKGRHVEFNDLTTLDPELYRNLVSLKRYPGDVRDLCLYFTAIDRSGMDEQEVELIPHGSSIEVTNANVPRYIHCMSQFLLRAQIHRQIACFVSGFEIMMRKRWLNMFTPAELRLLISGKRTGSMDIADMAAHCEYSGGYAPDHPVIRTFWNVMREITPDEQRQVLKFITSCSNTPLLGFSHLEPRLVIHRSGTAGSEAADSTADLTRLPTAATCMNLLKLPPYTSKDALKSKLLYAVQSNSGFDLS</sequence>
<dbReference type="Gene3D" id="3.30.2410.10">
    <property type="entry name" value="Hect, E3 ligase catalytic domain"/>
    <property type="match status" value="1"/>
</dbReference>
<dbReference type="CDD" id="cd00078">
    <property type="entry name" value="HECTc"/>
    <property type="match status" value="1"/>
</dbReference>
<keyword evidence="4 7" id="KW-0833">Ubl conjugation pathway</keyword>
<dbReference type="PROSITE" id="PS50237">
    <property type="entry name" value="HECT"/>
    <property type="match status" value="1"/>
</dbReference>
<accession>A0A7S0KG47</accession>
<dbReference type="AlphaFoldDB" id="A0A7S0KG47"/>